<dbReference type="PROSITE" id="PS51152">
    <property type="entry name" value="NFYA_HAP2_2"/>
    <property type="match status" value="1"/>
</dbReference>
<dbReference type="PANTHER" id="PTHR12632">
    <property type="entry name" value="TRANSCRIPTION FACTOR NF-Y ALPHA-RELATED"/>
    <property type="match status" value="1"/>
</dbReference>
<dbReference type="GO" id="GO:0003677">
    <property type="term" value="F:DNA binding"/>
    <property type="evidence" value="ECO:0007669"/>
    <property type="project" value="UniProtKB-KW"/>
</dbReference>
<feature type="compositionally biased region" description="Basic and acidic residues" evidence="7">
    <location>
        <begin position="313"/>
        <end position="323"/>
    </location>
</feature>
<feature type="compositionally biased region" description="Polar residues" evidence="7">
    <location>
        <begin position="45"/>
        <end position="69"/>
    </location>
</feature>
<dbReference type="GO" id="GO:0005634">
    <property type="term" value="C:nucleus"/>
    <property type="evidence" value="ECO:0007669"/>
    <property type="project" value="UniProtKB-SubCell"/>
</dbReference>
<dbReference type="PRINTS" id="PR00616">
    <property type="entry name" value="CCAATSUBUNTB"/>
</dbReference>
<keyword evidence="9" id="KW-1185">Reference proteome</keyword>
<feature type="compositionally biased region" description="Low complexity" evidence="7">
    <location>
        <begin position="192"/>
        <end position="205"/>
    </location>
</feature>
<evidence type="ECO:0000256" key="3">
    <source>
        <dbReference type="ARBA" id="ARBA00023125"/>
    </source>
</evidence>
<dbReference type="GO" id="GO:0003700">
    <property type="term" value="F:DNA-binding transcription factor activity"/>
    <property type="evidence" value="ECO:0007669"/>
    <property type="project" value="UniProtKB-UniRule"/>
</dbReference>
<feature type="compositionally biased region" description="Pro residues" evidence="7">
    <location>
        <begin position="206"/>
        <end position="223"/>
    </location>
</feature>
<evidence type="ECO:0000256" key="6">
    <source>
        <dbReference type="RuleBase" id="RU367155"/>
    </source>
</evidence>
<evidence type="ECO:0000313" key="8">
    <source>
        <dbReference type="EMBL" id="KAK6335990.1"/>
    </source>
</evidence>
<feature type="compositionally biased region" description="Polar residues" evidence="7">
    <location>
        <begin position="94"/>
        <end position="104"/>
    </location>
</feature>
<comment type="subunit">
    <text evidence="6">Heterotrimer.</text>
</comment>
<evidence type="ECO:0000256" key="4">
    <source>
        <dbReference type="ARBA" id="ARBA00023163"/>
    </source>
</evidence>
<feature type="compositionally biased region" description="Polar residues" evidence="7">
    <location>
        <begin position="168"/>
        <end position="191"/>
    </location>
</feature>
<keyword evidence="2 6" id="KW-0805">Transcription regulation</keyword>
<reference evidence="8 9" key="1">
    <citation type="submission" date="2019-10" db="EMBL/GenBank/DDBJ databases">
        <authorList>
            <person name="Palmer J.M."/>
        </authorList>
    </citation>
    <scope>NUCLEOTIDE SEQUENCE [LARGE SCALE GENOMIC DNA]</scope>
    <source>
        <strain evidence="8 9">TWF730</strain>
    </source>
</reference>
<evidence type="ECO:0000256" key="2">
    <source>
        <dbReference type="ARBA" id="ARBA00023015"/>
    </source>
</evidence>
<dbReference type="EMBL" id="JAVHNS010000014">
    <property type="protein sequence ID" value="KAK6335990.1"/>
    <property type="molecule type" value="Genomic_DNA"/>
</dbReference>
<accession>A0AAV9U5M5</accession>
<feature type="compositionally biased region" description="Polar residues" evidence="7">
    <location>
        <begin position="126"/>
        <end position="137"/>
    </location>
</feature>
<feature type="region of interest" description="Disordered" evidence="7">
    <location>
        <begin position="248"/>
        <end position="401"/>
    </location>
</feature>
<evidence type="ECO:0000256" key="5">
    <source>
        <dbReference type="ARBA" id="ARBA00023242"/>
    </source>
</evidence>
<proteinExistence type="inferred from homology"/>
<dbReference type="InterPro" id="IPR001289">
    <property type="entry name" value="NFYA"/>
</dbReference>
<comment type="function">
    <text evidence="6">Component of the sequence-specific heterotrimeric transcription factor (NF-Y) which specifically recognizes a 5'-CCAAT-3' box motif found in the promoters of its target genes.</text>
</comment>
<feature type="compositionally biased region" description="Polar residues" evidence="7">
    <location>
        <begin position="147"/>
        <end position="156"/>
    </location>
</feature>
<evidence type="ECO:0000256" key="1">
    <source>
        <dbReference type="ARBA" id="ARBA00004123"/>
    </source>
</evidence>
<keyword evidence="4 6" id="KW-0804">Transcription</keyword>
<sequence length="401" mass="42939">MDYAQPFHPQQVPGQQHHGNSQPQSAGFPSSSQLSSSTITSPQSATHPSHQQSPVIPSHSNMLSHQQSYHPAPHQYAAALAAATGSGGYPSYMPSENQMQNQMGKPSGAPRAGGAKVVKQERAAQVQRSPQTMTGAQPPSGPPMANMQPQNQSPVTAQRPAGPVGRRMSTQQSPTIPTNPMQGRLSMSAQGQPPMSQMIQHQQMQAPPPPPMQQVPPQAPPELAPAEDAPLYVNAKQFHRILKRRIARQKLDEQLRLTSKGRKPYLHESRHNHAMRRPRGPGGRFLTADEVAEIERKKKEEAGGELIGEDDAPAPKDKRKDSHPASTPVRPPTNPAAPASLKRKAGDGGEGGSAKKSKAGSGAAVERKIANLPKRAPQAPQPAPTYESEGSHDDVDDGDDD</sequence>
<feature type="compositionally biased region" description="Basic and acidic residues" evidence="7">
    <location>
        <begin position="293"/>
        <end position="302"/>
    </location>
</feature>
<dbReference type="Proteomes" id="UP001373714">
    <property type="component" value="Unassembled WGS sequence"/>
</dbReference>
<keyword evidence="5 6" id="KW-0539">Nucleus</keyword>
<dbReference type="SMART" id="SM00521">
    <property type="entry name" value="CBF"/>
    <property type="match status" value="1"/>
</dbReference>
<keyword evidence="3 6" id="KW-0238">DNA-binding</keyword>
<comment type="subcellular location">
    <subcellularLocation>
        <location evidence="1 6">Nucleus</location>
    </subcellularLocation>
</comment>
<feature type="compositionally biased region" description="Low complexity" evidence="7">
    <location>
        <begin position="1"/>
        <end position="18"/>
    </location>
</feature>
<name>A0AAV9U5M5_9PEZI</name>
<comment type="similarity">
    <text evidence="6">Belongs to the NFYA/HAP2 subunit family.</text>
</comment>
<evidence type="ECO:0000256" key="7">
    <source>
        <dbReference type="SAM" id="MobiDB-lite"/>
    </source>
</evidence>
<feature type="compositionally biased region" description="Low complexity" evidence="7">
    <location>
        <begin position="29"/>
        <end position="44"/>
    </location>
</feature>
<evidence type="ECO:0000313" key="9">
    <source>
        <dbReference type="Proteomes" id="UP001373714"/>
    </source>
</evidence>
<comment type="caution">
    <text evidence="8">The sequence shown here is derived from an EMBL/GenBank/DDBJ whole genome shotgun (WGS) entry which is preliminary data.</text>
</comment>
<dbReference type="AlphaFoldDB" id="A0AAV9U5M5"/>
<dbReference type="Pfam" id="PF02045">
    <property type="entry name" value="CBFB_NFYA"/>
    <property type="match status" value="1"/>
</dbReference>
<protein>
    <recommendedName>
        <fullName evidence="6">Transcriptional activator HAP2</fullName>
    </recommendedName>
</protein>
<gene>
    <name evidence="8" type="primary">HAP2</name>
    <name evidence="8" type="ORF">TWF730_003363</name>
</gene>
<feature type="compositionally biased region" description="Polar residues" evidence="7">
    <location>
        <begin position="19"/>
        <end position="28"/>
    </location>
</feature>
<dbReference type="Gene3D" id="6.10.250.2430">
    <property type="match status" value="1"/>
</dbReference>
<feature type="region of interest" description="Disordered" evidence="7">
    <location>
        <begin position="1"/>
        <end position="225"/>
    </location>
</feature>
<organism evidence="8 9">
    <name type="scientific">Orbilia blumenaviensis</name>
    <dbReference type="NCBI Taxonomy" id="1796055"/>
    <lineage>
        <taxon>Eukaryota</taxon>
        <taxon>Fungi</taxon>
        <taxon>Dikarya</taxon>
        <taxon>Ascomycota</taxon>
        <taxon>Pezizomycotina</taxon>
        <taxon>Orbiliomycetes</taxon>
        <taxon>Orbiliales</taxon>
        <taxon>Orbiliaceae</taxon>
        <taxon>Orbilia</taxon>
    </lineage>
</organism>